<feature type="region of interest" description="Disordered" evidence="1">
    <location>
        <begin position="43"/>
        <end position="83"/>
    </location>
</feature>
<comment type="caution">
    <text evidence="3">The sequence shown here is derived from an EMBL/GenBank/DDBJ whole genome shotgun (WGS) entry which is preliminary data.</text>
</comment>
<dbReference type="InterPro" id="IPR036875">
    <property type="entry name" value="Znf_CCHC_sf"/>
</dbReference>
<dbReference type="Gene3D" id="4.10.60.10">
    <property type="entry name" value="Zinc finger, CCHC-type"/>
    <property type="match status" value="1"/>
</dbReference>
<dbReference type="EMBL" id="SSTE01006526">
    <property type="protein sequence ID" value="KAA0059235.1"/>
    <property type="molecule type" value="Genomic_DNA"/>
</dbReference>
<evidence type="ECO:0000313" key="5">
    <source>
        <dbReference type="Proteomes" id="UP000321947"/>
    </source>
</evidence>
<dbReference type="Proteomes" id="UP000321393">
    <property type="component" value="Unassembled WGS sequence"/>
</dbReference>
<organism evidence="3 5">
    <name type="scientific">Cucumis melo var. makuwa</name>
    <name type="common">Oriental melon</name>
    <dbReference type="NCBI Taxonomy" id="1194695"/>
    <lineage>
        <taxon>Eukaryota</taxon>
        <taxon>Viridiplantae</taxon>
        <taxon>Streptophyta</taxon>
        <taxon>Embryophyta</taxon>
        <taxon>Tracheophyta</taxon>
        <taxon>Spermatophyta</taxon>
        <taxon>Magnoliopsida</taxon>
        <taxon>eudicotyledons</taxon>
        <taxon>Gunneridae</taxon>
        <taxon>Pentapetalae</taxon>
        <taxon>rosids</taxon>
        <taxon>fabids</taxon>
        <taxon>Cucurbitales</taxon>
        <taxon>Cucurbitaceae</taxon>
        <taxon>Benincaseae</taxon>
        <taxon>Cucumis</taxon>
    </lineage>
</organism>
<dbReference type="GO" id="GO:0003676">
    <property type="term" value="F:nucleic acid binding"/>
    <property type="evidence" value="ECO:0007669"/>
    <property type="project" value="InterPro"/>
</dbReference>
<reference evidence="4 5" key="1">
    <citation type="submission" date="2019-08" db="EMBL/GenBank/DDBJ databases">
        <title>Draft genome sequences of two oriental melons (Cucumis melo L. var makuwa).</title>
        <authorList>
            <person name="Kwon S.-Y."/>
        </authorList>
    </citation>
    <scope>NUCLEOTIDE SEQUENCE [LARGE SCALE GENOMIC DNA]</scope>
    <source>
        <strain evidence="5">cv. Chang Bougi</strain>
        <strain evidence="4">cv. SW 3</strain>
        <tissue evidence="3">Leaf</tissue>
    </source>
</reference>
<gene>
    <name evidence="3" type="ORF">E5676_scaffold295G00040</name>
    <name evidence="2" type="ORF">E6C27_scaffold430G001670</name>
</gene>
<name>A0A5D3D6U9_CUCMM</name>
<evidence type="ECO:0000313" key="4">
    <source>
        <dbReference type="Proteomes" id="UP000321393"/>
    </source>
</evidence>
<protein>
    <recommendedName>
        <fullName evidence="6">CCHC-type domain-containing protein</fullName>
    </recommendedName>
</protein>
<dbReference type="SUPFAM" id="SSF57756">
    <property type="entry name" value="Retrovirus zinc finger-like domains"/>
    <property type="match status" value="1"/>
</dbReference>
<evidence type="ECO:0000313" key="2">
    <source>
        <dbReference type="EMBL" id="KAA0059235.1"/>
    </source>
</evidence>
<dbReference type="GO" id="GO:0008270">
    <property type="term" value="F:zinc ion binding"/>
    <property type="evidence" value="ECO:0007669"/>
    <property type="project" value="InterPro"/>
</dbReference>
<sequence length="83" mass="9079">MHELWQEPSGQCLMGAGVCYQCEQPGLFKKDCPQLNMTVQRDQGVGSQTVEQSRVSVVPTEGTSSARQKGVVGRPSNREKSIL</sequence>
<feature type="compositionally biased region" description="Polar residues" evidence="1">
    <location>
        <begin position="43"/>
        <end position="67"/>
    </location>
</feature>
<evidence type="ECO:0000313" key="3">
    <source>
        <dbReference type="EMBL" id="TYK19288.1"/>
    </source>
</evidence>
<evidence type="ECO:0000256" key="1">
    <source>
        <dbReference type="SAM" id="MobiDB-lite"/>
    </source>
</evidence>
<dbReference type="EMBL" id="SSTD01007026">
    <property type="protein sequence ID" value="TYK19288.1"/>
    <property type="molecule type" value="Genomic_DNA"/>
</dbReference>
<dbReference type="AlphaFoldDB" id="A0A5D3D6U9"/>
<evidence type="ECO:0008006" key="6">
    <source>
        <dbReference type="Google" id="ProtNLM"/>
    </source>
</evidence>
<dbReference type="Proteomes" id="UP000321947">
    <property type="component" value="Unassembled WGS sequence"/>
</dbReference>
<accession>A0A5D3D6U9</accession>
<proteinExistence type="predicted"/>